<dbReference type="Proteomes" id="UP000247409">
    <property type="component" value="Unassembled WGS sequence"/>
</dbReference>
<evidence type="ECO:0000313" key="3">
    <source>
        <dbReference type="Proteomes" id="UP000247409"/>
    </source>
</evidence>
<evidence type="ECO:0000313" key="2">
    <source>
        <dbReference type="EMBL" id="PXF45492.1"/>
    </source>
</evidence>
<dbReference type="AlphaFoldDB" id="A0A2V3ITR5"/>
<reference evidence="2 3" key="1">
    <citation type="journal article" date="2018" name="Mol. Biol. Evol.">
        <title>Analysis of the draft genome of the red seaweed Gracilariopsis chorda provides insights into genome size evolution in Rhodophyta.</title>
        <authorList>
            <person name="Lee J."/>
            <person name="Yang E.C."/>
            <person name="Graf L."/>
            <person name="Yang J.H."/>
            <person name="Qiu H."/>
            <person name="Zel Zion U."/>
            <person name="Chan C.X."/>
            <person name="Stephens T.G."/>
            <person name="Weber A.P.M."/>
            <person name="Boo G.H."/>
            <person name="Boo S.M."/>
            <person name="Kim K.M."/>
            <person name="Shin Y."/>
            <person name="Jung M."/>
            <person name="Lee S.J."/>
            <person name="Yim H.S."/>
            <person name="Lee J.H."/>
            <person name="Bhattacharya D."/>
            <person name="Yoon H.S."/>
        </authorList>
    </citation>
    <scope>NUCLEOTIDE SEQUENCE [LARGE SCALE GENOMIC DNA]</scope>
    <source>
        <strain evidence="2 3">SKKU-2015</strain>
        <tissue evidence="2">Whole body</tissue>
    </source>
</reference>
<organism evidence="2 3">
    <name type="scientific">Gracilariopsis chorda</name>
    <dbReference type="NCBI Taxonomy" id="448386"/>
    <lineage>
        <taxon>Eukaryota</taxon>
        <taxon>Rhodophyta</taxon>
        <taxon>Florideophyceae</taxon>
        <taxon>Rhodymeniophycidae</taxon>
        <taxon>Gracilariales</taxon>
        <taxon>Gracilariaceae</taxon>
        <taxon>Gracilariopsis</taxon>
    </lineage>
</organism>
<dbReference type="OrthoDB" id="10460648at2759"/>
<accession>A0A2V3ITR5</accession>
<name>A0A2V3ITR5_9FLOR</name>
<dbReference type="EMBL" id="NBIV01000060">
    <property type="protein sequence ID" value="PXF45492.1"/>
    <property type="molecule type" value="Genomic_DNA"/>
</dbReference>
<protein>
    <submittedName>
        <fullName evidence="2">Uncharacterized protein</fullName>
    </submittedName>
</protein>
<feature type="region of interest" description="Disordered" evidence="1">
    <location>
        <begin position="122"/>
        <end position="147"/>
    </location>
</feature>
<keyword evidence="3" id="KW-1185">Reference proteome</keyword>
<evidence type="ECO:0000256" key="1">
    <source>
        <dbReference type="SAM" id="MobiDB-lite"/>
    </source>
</evidence>
<gene>
    <name evidence="2" type="ORF">BWQ96_04790</name>
</gene>
<proteinExistence type="predicted"/>
<comment type="caution">
    <text evidence="2">The sequence shown here is derived from an EMBL/GenBank/DDBJ whole genome shotgun (WGS) entry which is preliminary data.</text>
</comment>
<sequence length="187" mass="21505">MECEKAELKHVTERMRSNISVLTTHGHLQSETISGALNSMHDDLRHRICIARLTRQSEQSGQKLAMRKSLQEGREAVDTVAKVVNEGHHRPLEVALELRRRGFSGEWTRPKRLRPLVRQAIRKKRDREDTEKQLQRAGKGLPDRLGRAVKSRDEMMCEMLPELCGEVPTDGMDESEDEVQRLMMGWG</sequence>